<dbReference type="Proteomes" id="UP000189681">
    <property type="component" value="Unassembled WGS sequence"/>
</dbReference>
<proteinExistence type="predicted"/>
<feature type="transmembrane region" description="Helical" evidence="2">
    <location>
        <begin position="183"/>
        <end position="204"/>
    </location>
</feature>
<feature type="coiled-coil region" evidence="1">
    <location>
        <begin position="313"/>
        <end position="340"/>
    </location>
</feature>
<gene>
    <name evidence="3" type="ORF">AYP45_15085</name>
</gene>
<sequence>MVWLKMVIKKRCSLPNMLLLLLVVAYTLGEVNNGVFALENRDAESIPSIEATAHVDRNEITIGDKIKFGICVTYKDGIVVQFPELEQQLGIFTVKNTGIAEEPKREKDGRFMVERYYVLSSYEIGSQTIPSLKIKYGGVQGEGEIVTREIPIDIKGVLQEGEISGDIKDIVPPGNVPVSYKRLFPWIGGTCAVILVSGIVFWLIRKWKRRGKSREGEVKIRSPHEIAYELLEKLLREDLITQGLIKEYYYRLTGIVRHYIENRFGLLAPERTTEEFLAEMAHTNILNDTHKRLIRDFLERCDMVKYATYGPSRIEIQETYDAAKRLIDETRERLEEKEVVPA</sequence>
<keyword evidence="2" id="KW-0472">Membrane</keyword>
<protein>
    <submittedName>
        <fullName evidence="3">Uncharacterized protein</fullName>
    </submittedName>
</protein>
<name>A0A1V4AQI0_9BACT</name>
<evidence type="ECO:0000313" key="3">
    <source>
        <dbReference type="EMBL" id="OOP55375.1"/>
    </source>
</evidence>
<accession>A0A1V4AQI0</accession>
<dbReference type="AlphaFoldDB" id="A0A1V4AQI0"/>
<keyword evidence="1" id="KW-0175">Coiled coil</keyword>
<comment type="caution">
    <text evidence="3">The sequence shown here is derived from an EMBL/GenBank/DDBJ whole genome shotgun (WGS) entry which is preliminary data.</text>
</comment>
<keyword evidence="2" id="KW-0812">Transmembrane</keyword>
<dbReference type="EMBL" id="AYTS01000148">
    <property type="protein sequence ID" value="OOP55375.1"/>
    <property type="molecule type" value="Genomic_DNA"/>
</dbReference>
<evidence type="ECO:0000256" key="1">
    <source>
        <dbReference type="SAM" id="Coils"/>
    </source>
</evidence>
<reference evidence="3 4" key="1">
    <citation type="journal article" date="2017" name="Water Res.">
        <title>Discovery and metagenomic analysis of an anammox bacterial enrichment related to Candidatus "Brocadia caroliniensis" in a full-scale glycerol-fed nitritation-denitritation separate centrate treatment process.</title>
        <authorList>
            <person name="Park H."/>
            <person name="Brotto A.C."/>
            <person name="van Loosdrecht M.C."/>
            <person name="Chandran K."/>
        </authorList>
    </citation>
    <scope>NUCLEOTIDE SEQUENCE [LARGE SCALE GENOMIC DNA]</scope>
    <source>
        <strain evidence="3">26THWARD</strain>
    </source>
</reference>
<keyword evidence="2" id="KW-1133">Transmembrane helix</keyword>
<organism evidence="3 4">
    <name type="scientific">Candidatus Brocadia carolinensis</name>
    <dbReference type="NCBI Taxonomy" id="1004156"/>
    <lineage>
        <taxon>Bacteria</taxon>
        <taxon>Pseudomonadati</taxon>
        <taxon>Planctomycetota</taxon>
        <taxon>Candidatus Brocadiia</taxon>
        <taxon>Candidatus Brocadiales</taxon>
        <taxon>Candidatus Brocadiaceae</taxon>
        <taxon>Candidatus Brocadia</taxon>
    </lineage>
</organism>
<dbReference type="STRING" id="1004156.AYP45_15085"/>
<evidence type="ECO:0000256" key="2">
    <source>
        <dbReference type="SAM" id="Phobius"/>
    </source>
</evidence>
<evidence type="ECO:0000313" key="4">
    <source>
        <dbReference type="Proteomes" id="UP000189681"/>
    </source>
</evidence>